<evidence type="ECO:0000256" key="2">
    <source>
        <dbReference type="ARBA" id="ARBA00022801"/>
    </source>
</evidence>
<dbReference type="GO" id="GO:0016787">
    <property type="term" value="F:hydrolase activity"/>
    <property type="evidence" value="ECO:0007669"/>
    <property type="project" value="UniProtKB-KW"/>
</dbReference>
<accession>A0A9P9DPQ6</accession>
<evidence type="ECO:0000256" key="1">
    <source>
        <dbReference type="ARBA" id="ARBA00010088"/>
    </source>
</evidence>
<dbReference type="InterPro" id="IPR000073">
    <property type="entry name" value="AB_hydrolase_1"/>
</dbReference>
<dbReference type="InterPro" id="IPR029058">
    <property type="entry name" value="AB_hydrolase_fold"/>
</dbReference>
<dbReference type="EMBL" id="JAGMUU010000025">
    <property type="protein sequence ID" value="KAH7123474.1"/>
    <property type="molecule type" value="Genomic_DNA"/>
</dbReference>
<proteinExistence type="inferred from homology"/>
<evidence type="ECO:0000313" key="6">
    <source>
        <dbReference type="Proteomes" id="UP000717696"/>
    </source>
</evidence>
<dbReference type="InterPro" id="IPR051601">
    <property type="entry name" value="Serine_prot/Carboxylest_S33"/>
</dbReference>
<comment type="similarity">
    <text evidence="1">Belongs to the peptidase S33 family.</text>
</comment>
<dbReference type="Pfam" id="PF00561">
    <property type="entry name" value="Abhydrolase_1"/>
    <property type="match status" value="1"/>
</dbReference>
<dbReference type="Gene3D" id="3.40.50.1820">
    <property type="entry name" value="alpha/beta hydrolase"/>
    <property type="match status" value="1"/>
</dbReference>
<keyword evidence="6" id="KW-1185">Reference proteome</keyword>
<name>A0A9P9DPQ6_9HYPO</name>
<evidence type="ECO:0000259" key="4">
    <source>
        <dbReference type="Pfam" id="PF08386"/>
    </source>
</evidence>
<organism evidence="5 6">
    <name type="scientific">Dactylonectria estremocensis</name>
    <dbReference type="NCBI Taxonomy" id="1079267"/>
    <lineage>
        <taxon>Eukaryota</taxon>
        <taxon>Fungi</taxon>
        <taxon>Dikarya</taxon>
        <taxon>Ascomycota</taxon>
        <taxon>Pezizomycotina</taxon>
        <taxon>Sordariomycetes</taxon>
        <taxon>Hypocreomycetidae</taxon>
        <taxon>Hypocreales</taxon>
        <taxon>Nectriaceae</taxon>
        <taxon>Dactylonectria</taxon>
    </lineage>
</organism>
<dbReference type="PANTHER" id="PTHR43248:SF25">
    <property type="entry name" value="AB HYDROLASE-1 DOMAIN-CONTAINING PROTEIN-RELATED"/>
    <property type="match status" value="1"/>
</dbReference>
<feature type="domain" description="Peptidase S33 tripeptidyl aminopeptidase-like C-terminal" evidence="4">
    <location>
        <begin position="441"/>
        <end position="528"/>
    </location>
</feature>
<protein>
    <submittedName>
        <fullName evidence="5">Alpha/Beta hydrolase protein</fullName>
    </submittedName>
</protein>
<feature type="domain" description="AB hydrolase-1" evidence="3">
    <location>
        <begin position="116"/>
        <end position="264"/>
    </location>
</feature>
<dbReference type="SUPFAM" id="SSF53474">
    <property type="entry name" value="alpha/beta-Hydrolases"/>
    <property type="match status" value="1"/>
</dbReference>
<dbReference type="PANTHER" id="PTHR43248">
    <property type="entry name" value="2-SUCCINYL-6-HYDROXY-2,4-CYCLOHEXADIENE-1-CARBOXYLATE SYNTHASE"/>
    <property type="match status" value="1"/>
</dbReference>
<dbReference type="InterPro" id="IPR013595">
    <property type="entry name" value="Pept_S33_TAP-like_C"/>
</dbReference>
<sequence>MNEKRVLNTAVFAAPAKPAWRTWSKITSLVFGLLCVVKLYSIVSNPSSSHCIHHSRTRSYPGESVQWEACGTINDHELECSNISVPIDQFDLERTSDKTFEIPLIRLRGKNATRNLVVNPGGPGGSGGSLIWRKGALLNRIVGESFHILSFDPRGVNQSRPLASCYPDSTTREKHASGQDTNSVADSIKRFAWTHNYVKACEENMGEHGKYINTPQTAADMNSILDAVGQEDMFYWGFSYGTVLGQTYASLFPERSHRVIIDGVVDHIEWYEKKLLMGDFVDTENVVDGFFDQCFKSGNKCPLHRLGRTKDELQFQVVSFLKELELEPLPVFINTTLYGTLDYTDLWGAIFGHMYKPATWLDLATRLDELIGGNATSAFLEYGTDNAATDDAVDVVYLNDGASGPSHWPKTREELVDILEPFYNSSSFAISEAQTIYAKQQWRIPKTHSFKPPRKASTAHPLLILSTTYDPICPLHSAKGAEATFVDSRLVEVKGYGHCSLAVPSACIARHVRDFLLDGKMPDKGAKCEVDEPYFQEPKPESELWAKLSAGETDEEQIYAAQALMAMQKPW</sequence>
<gene>
    <name evidence="5" type="ORF">B0J13DRAFT_154708</name>
</gene>
<dbReference type="AlphaFoldDB" id="A0A9P9DPQ6"/>
<keyword evidence="2 5" id="KW-0378">Hydrolase</keyword>
<dbReference type="OrthoDB" id="425534at2759"/>
<evidence type="ECO:0000259" key="3">
    <source>
        <dbReference type="Pfam" id="PF00561"/>
    </source>
</evidence>
<dbReference type="Pfam" id="PF08386">
    <property type="entry name" value="Abhydrolase_4"/>
    <property type="match status" value="1"/>
</dbReference>
<reference evidence="5" key="1">
    <citation type="journal article" date="2021" name="Nat. Commun.">
        <title>Genetic determinants of endophytism in the Arabidopsis root mycobiome.</title>
        <authorList>
            <person name="Mesny F."/>
            <person name="Miyauchi S."/>
            <person name="Thiergart T."/>
            <person name="Pickel B."/>
            <person name="Atanasova L."/>
            <person name="Karlsson M."/>
            <person name="Huettel B."/>
            <person name="Barry K.W."/>
            <person name="Haridas S."/>
            <person name="Chen C."/>
            <person name="Bauer D."/>
            <person name="Andreopoulos W."/>
            <person name="Pangilinan J."/>
            <person name="LaButti K."/>
            <person name="Riley R."/>
            <person name="Lipzen A."/>
            <person name="Clum A."/>
            <person name="Drula E."/>
            <person name="Henrissat B."/>
            <person name="Kohler A."/>
            <person name="Grigoriev I.V."/>
            <person name="Martin F.M."/>
            <person name="Hacquard S."/>
        </authorList>
    </citation>
    <scope>NUCLEOTIDE SEQUENCE</scope>
    <source>
        <strain evidence="5">MPI-CAGE-AT-0021</strain>
    </source>
</reference>
<comment type="caution">
    <text evidence="5">The sequence shown here is derived from an EMBL/GenBank/DDBJ whole genome shotgun (WGS) entry which is preliminary data.</text>
</comment>
<dbReference type="Proteomes" id="UP000717696">
    <property type="component" value="Unassembled WGS sequence"/>
</dbReference>
<evidence type="ECO:0000313" key="5">
    <source>
        <dbReference type="EMBL" id="KAH7123474.1"/>
    </source>
</evidence>